<protein>
    <submittedName>
        <fullName evidence="1">Uncharacterized protein</fullName>
    </submittedName>
</protein>
<reference evidence="1" key="1">
    <citation type="journal article" date="2021" name="New Phytol.">
        <title>Evolutionary innovations through gain and loss of genes in the ectomycorrhizal Boletales.</title>
        <authorList>
            <person name="Wu G."/>
            <person name="Miyauchi S."/>
            <person name="Morin E."/>
            <person name="Kuo A."/>
            <person name="Drula E."/>
            <person name="Varga T."/>
            <person name="Kohler A."/>
            <person name="Feng B."/>
            <person name="Cao Y."/>
            <person name="Lipzen A."/>
            <person name="Daum C."/>
            <person name="Hundley H."/>
            <person name="Pangilinan J."/>
            <person name="Johnson J."/>
            <person name="Barry K."/>
            <person name="LaButti K."/>
            <person name="Ng V."/>
            <person name="Ahrendt S."/>
            <person name="Min B."/>
            <person name="Choi I.G."/>
            <person name="Park H."/>
            <person name="Plett J.M."/>
            <person name="Magnuson J."/>
            <person name="Spatafora J.W."/>
            <person name="Nagy L.G."/>
            <person name="Henrissat B."/>
            <person name="Grigoriev I.V."/>
            <person name="Yang Z.L."/>
            <person name="Xu J."/>
            <person name="Martin F.M."/>
        </authorList>
    </citation>
    <scope>NUCLEOTIDE SEQUENCE</scope>
    <source>
        <strain evidence="1">KUC20120723A-06</strain>
    </source>
</reference>
<dbReference type="Proteomes" id="UP000790709">
    <property type="component" value="Unassembled WGS sequence"/>
</dbReference>
<evidence type="ECO:0000313" key="2">
    <source>
        <dbReference type="Proteomes" id="UP000790709"/>
    </source>
</evidence>
<keyword evidence="2" id="KW-1185">Reference proteome</keyword>
<accession>A0ACB8B5G7</accession>
<gene>
    <name evidence="1" type="ORF">BV22DRAFT_785248</name>
</gene>
<dbReference type="EMBL" id="MU266565">
    <property type="protein sequence ID" value="KAH7920664.1"/>
    <property type="molecule type" value="Genomic_DNA"/>
</dbReference>
<organism evidence="1 2">
    <name type="scientific">Leucogyrophana mollusca</name>
    <dbReference type="NCBI Taxonomy" id="85980"/>
    <lineage>
        <taxon>Eukaryota</taxon>
        <taxon>Fungi</taxon>
        <taxon>Dikarya</taxon>
        <taxon>Basidiomycota</taxon>
        <taxon>Agaricomycotina</taxon>
        <taxon>Agaricomycetes</taxon>
        <taxon>Agaricomycetidae</taxon>
        <taxon>Boletales</taxon>
        <taxon>Boletales incertae sedis</taxon>
        <taxon>Leucogyrophana</taxon>
    </lineage>
</organism>
<name>A0ACB8B5G7_9AGAM</name>
<sequence>MVGDFFPYPLIDDSGECCSTSVRPSPVYADRAACFVVCSQLKPLGGLDILGEARRANETVTSHGLSNLRSVFRAPYCLWSAYQGSRPVIVLYCISYWPFRSMVEVTWSAFHAFCLRVLVHEVGAWAKLGPALGTARTLDILCLKLDNNNRRARS</sequence>
<comment type="caution">
    <text evidence="1">The sequence shown here is derived from an EMBL/GenBank/DDBJ whole genome shotgun (WGS) entry which is preliminary data.</text>
</comment>
<proteinExistence type="predicted"/>
<evidence type="ECO:0000313" key="1">
    <source>
        <dbReference type="EMBL" id="KAH7920664.1"/>
    </source>
</evidence>